<dbReference type="InterPro" id="IPR000504">
    <property type="entry name" value="RRM_dom"/>
</dbReference>
<dbReference type="Pfam" id="PF00076">
    <property type="entry name" value="RRM_1"/>
    <property type="match status" value="1"/>
</dbReference>
<gene>
    <name evidence="4" type="ordered locus">AALP_Aa3g067000</name>
</gene>
<dbReference type="PROSITE" id="PS50102">
    <property type="entry name" value="RRM"/>
    <property type="match status" value="1"/>
</dbReference>
<protein>
    <recommendedName>
        <fullName evidence="3">RRM domain-containing protein</fullName>
    </recommendedName>
</protein>
<dbReference type="EMBL" id="CM002871">
    <property type="protein sequence ID" value="KFK38080.1"/>
    <property type="molecule type" value="Genomic_DNA"/>
</dbReference>
<dbReference type="InterPro" id="IPR035979">
    <property type="entry name" value="RBD_domain_sf"/>
</dbReference>
<dbReference type="PANTHER" id="PTHR11176">
    <property type="entry name" value="BOULE-RELATED"/>
    <property type="match status" value="1"/>
</dbReference>
<reference evidence="5" key="1">
    <citation type="journal article" date="2015" name="Nat. Plants">
        <title>Genome expansion of Arabis alpina linked with retrotransposition and reduced symmetric DNA methylation.</title>
        <authorList>
            <person name="Willing E.M."/>
            <person name="Rawat V."/>
            <person name="Mandakova T."/>
            <person name="Maumus F."/>
            <person name="James G.V."/>
            <person name="Nordstroem K.J."/>
            <person name="Becker C."/>
            <person name="Warthmann N."/>
            <person name="Chica C."/>
            <person name="Szarzynska B."/>
            <person name="Zytnicki M."/>
            <person name="Albani M.C."/>
            <person name="Kiefer C."/>
            <person name="Bergonzi S."/>
            <person name="Castaings L."/>
            <person name="Mateos J.L."/>
            <person name="Berns M.C."/>
            <person name="Bujdoso N."/>
            <person name="Piofczyk T."/>
            <person name="de Lorenzo L."/>
            <person name="Barrero-Sicilia C."/>
            <person name="Mateos I."/>
            <person name="Piednoel M."/>
            <person name="Hagmann J."/>
            <person name="Chen-Min-Tao R."/>
            <person name="Iglesias-Fernandez R."/>
            <person name="Schuster S.C."/>
            <person name="Alonso-Blanco C."/>
            <person name="Roudier F."/>
            <person name="Carbonero P."/>
            <person name="Paz-Ares J."/>
            <person name="Davis S.J."/>
            <person name="Pecinka A."/>
            <person name="Quesneville H."/>
            <person name="Colot V."/>
            <person name="Lysak M.A."/>
            <person name="Weigel D."/>
            <person name="Coupland G."/>
            <person name="Schneeberger K."/>
        </authorList>
    </citation>
    <scope>NUCLEOTIDE SEQUENCE [LARGE SCALE GENOMIC DNA]</scope>
    <source>
        <strain evidence="5">cv. Pajares</strain>
    </source>
</reference>
<dbReference type="InterPro" id="IPR012677">
    <property type="entry name" value="Nucleotide-bd_a/b_plait_sf"/>
</dbReference>
<accession>A0A087H7H8</accession>
<evidence type="ECO:0000313" key="4">
    <source>
        <dbReference type="EMBL" id="KFK38080.1"/>
    </source>
</evidence>
<dbReference type="Gene3D" id="3.30.70.330">
    <property type="match status" value="1"/>
</dbReference>
<evidence type="ECO:0000256" key="1">
    <source>
        <dbReference type="ARBA" id="ARBA00022884"/>
    </source>
</evidence>
<dbReference type="Proteomes" id="UP000029120">
    <property type="component" value="Chromosome 3"/>
</dbReference>
<dbReference type="eggNOG" id="KOG0149">
    <property type="taxonomic scope" value="Eukaryota"/>
</dbReference>
<dbReference type="GO" id="GO:0003723">
    <property type="term" value="F:RNA binding"/>
    <property type="evidence" value="ECO:0007669"/>
    <property type="project" value="UniProtKB-UniRule"/>
</dbReference>
<proteinExistence type="predicted"/>
<dbReference type="Gramene" id="KFK38080">
    <property type="protein sequence ID" value="KFK38080"/>
    <property type="gene ID" value="AALP_AA3G067000"/>
</dbReference>
<organism evidence="4 5">
    <name type="scientific">Arabis alpina</name>
    <name type="common">Alpine rock-cress</name>
    <dbReference type="NCBI Taxonomy" id="50452"/>
    <lineage>
        <taxon>Eukaryota</taxon>
        <taxon>Viridiplantae</taxon>
        <taxon>Streptophyta</taxon>
        <taxon>Embryophyta</taxon>
        <taxon>Tracheophyta</taxon>
        <taxon>Spermatophyta</taxon>
        <taxon>Magnoliopsida</taxon>
        <taxon>eudicotyledons</taxon>
        <taxon>Gunneridae</taxon>
        <taxon>Pentapetalae</taxon>
        <taxon>rosids</taxon>
        <taxon>malvids</taxon>
        <taxon>Brassicales</taxon>
        <taxon>Brassicaceae</taxon>
        <taxon>Arabideae</taxon>
        <taxon>Arabis</taxon>
    </lineage>
</organism>
<dbReference type="OrthoDB" id="439808at2759"/>
<evidence type="ECO:0000313" key="5">
    <source>
        <dbReference type="Proteomes" id="UP000029120"/>
    </source>
</evidence>
<keyword evidence="5" id="KW-1185">Reference proteome</keyword>
<sequence length="320" mass="36279">MSQNHNNLVDHKYTKIFVGGLPWTTTTDDLRNLFQQFGDVLDANVVYEGYHPNRRSKGYGFVTFRDAESAARALVNPCPIIDGRIANVNLAYLYAKNNNNPNQINNNGLLHQAGPSNQYQAGPSHQYQNAGPINQALPCQYQLVPQFTPFYWGPNYGQFPPMVNVPYSPYYNPMTYLPHPYVPTFETHQKWYQIVKAPGERVRISAAKSSLNPIQEVSEETNQEVVTTDIDTEPESDVSDQQENAMVQEEEILTGQGMELEEDVLDRVEIVSEVTYQNEMVREENEMVREEAPQAIGFVHEMNCGCTSCTSQENEIDQDA</sequence>
<evidence type="ECO:0000259" key="3">
    <source>
        <dbReference type="PROSITE" id="PS50102"/>
    </source>
</evidence>
<evidence type="ECO:0000256" key="2">
    <source>
        <dbReference type="PROSITE-ProRule" id="PRU00176"/>
    </source>
</evidence>
<dbReference type="SMART" id="SM00360">
    <property type="entry name" value="RRM"/>
    <property type="match status" value="1"/>
</dbReference>
<dbReference type="AlphaFoldDB" id="A0A087H7H8"/>
<feature type="domain" description="RRM" evidence="3">
    <location>
        <begin position="14"/>
        <end position="93"/>
    </location>
</feature>
<keyword evidence="1 2" id="KW-0694">RNA-binding</keyword>
<name>A0A087H7H8_ARAAL</name>
<dbReference type="SUPFAM" id="SSF54928">
    <property type="entry name" value="RNA-binding domain, RBD"/>
    <property type="match status" value="1"/>
</dbReference>